<name>A0A6A6XX21_9PLEO</name>
<feature type="compositionally biased region" description="Polar residues" evidence="1">
    <location>
        <begin position="419"/>
        <end position="444"/>
    </location>
</feature>
<protein>
    <submittedName>
        <fullName evidence="2">Uncharacterized protein</fullName>
    </submittedName>
</protein>
<feature type="region of interest" description="Disordered" evidence="1">
    <location>
        <begin position="395"/>
        <end position="446"/>
    </location>
</feature>
<evidence type="ECO:0000256" key="1">
    <source>
        <dbReference type="SAM" id="MobiDB-lite"/>
    </source>
</evidence>
<sequence>MSQDTALPHFDFSEADGQHINIYNYNTGDQYTNNDQNANNYNMAGQPSQSFLSSNTNFPSSHHPQYDNGLVHLGREYQYGDQGLLQDGQLDAPREWFNEFNLNGGSISDLDPTFFFNPPQSSATQLATPSMIDDLRPQQLEKSRQVQPISQQPSGGVLLSPASGLPQAPAPIKLEPSEGDPAISTPPNTTDGILKSKNRADAINRLRHVPTWMPPSPAEDVTFPRTDGDRQHYAQQLFTALINRDNVEDKPGRTYNKRAKRANGEEFYWVEDMEKVCWDIVDLTERFHRDGPSVLNIHDHSFHKEIIEPTREWSFGKRIGVLIEVMTSFKSRCNKLMKGGVLDHYIANPGEILKNCRNNLRNNNRRQDVLKVGYKALDKSAKNQVPAKVVDANSVASPFRNPNQGQAQLPSPHAPQMPIMQTPNVESQAPGLSTTADSEAQVSYTPPGLPITPEAPKFPALSHRPFYNLATYESSTSTIPVPSTSESKGSIPTPKDAENLVSPNTEIFTPTNAPEIARVNRPMMKKRPGEVDLEDNDNAARDSLSPSQKRACGNTGPDHRPKLMPKATR</sequence>
<feature type="compositionally biased region" description="Low complexity" evidence="1">
    <location>
        <begin position="474"/>
        <end position="487"/>
    </location>
</feature>
<feature type="region of interest" description="Disordered" evidence="1">
    <location>
        <begin position="519"/>
        <end position="569"/>
    </location>
</feature>
<feature type="region of interest" description="Disordered" evidence="1">
    <location>
        <begin position="143"/>
        <end position="194"/>
    </location>
</feature>
<organism evidence="2 3">
    <name type="scientific">Melanomma pulvis-pyrius CBS 109.77</name>
    <dbReference type="NCBI Taxonomy" id="1314802"/>
    <lineage>
        <taxon>Eukaryota</taxon>
        <taxon>Fungi</taxon>
        <taxon>Dikarya</taxon>
        <taxon>Ascomycota</taxon>
        <taxon>Pezizomycotina</taxon>
        <taxon>Dothideomycetes</taxon>
        <taxon>Pleosporomycetidae</taxon>
        <taxon>Pleosporales</taxon>
        <taxon>Melanommataceae</taxon>
        <taxon>Melanomma</taxon>
    </lineage>
</organism>
<proteinExistence type="predicted"/>
<dbReference type="EMBL" id="MU001750">
    <property type="protein sequence ID" value="KAF2800304.1"/>
    <property type="molecule type" value="Genomic_DNA"/>
</dbReference>
<feature type="compositionally biased region" description="Polar residues" evidence="1">
    <location>
        <begin position="395"/>
        <end position="409"/>
    </location>
</feature>
<dbReference type="OrthoDB" id="3794856at2759"/>
<reference evidence="2" key="1">
    <citation type="journal article" date="2020" name="Stud. Mycol.">
        <title>101 Dothideomycetes genomes: a test case for predicting lifestyles and emergence of pathogens.</title>
        <authorList>
            <person name="Haridas S."/>
            <person name="Albert R."/>
            <person name="Binder M."/>
            <person name="Bloem J."/>
            <person name="Labutti K."/>
            <person name="Salamov A."/>
            <person name="Andreopoulos B."/>
            <person name="Baker S."/>
            <person name="Barry K."/>
            <person name="Bills G."/>
            <person name="Bluhm B."/>
            <person name="Cannon C."/>
            <person name="Castanera R."/>
            <person name="Culley D."/>
            <person name="Daum C."/>
            <person name="Ezra D."/>
            <person name="Gonzalez J."/>
            <person name="Henrissat B."/>
            <person name="Kuo A."/>
            <person name="Liang C."/>
            <person name="Lipzen A."/>
            <person name="Lutzoni F."/>
            <person name="Magnuson J."/>
            <person name="Mondo S."/>
            <person name="Nolan M."/>
            <person name="Ohm R."/>
            <person name="Pangilinan J."/>
            <person name="Park H.-J."/>
            <person name="Ramirez L."/>
            <person name="Alfaro M."/>
            <person name="Sun H."/>
            <person name="Tritt A."/>
            <person name="Yoshinaga Y."/>
            <person name="Zwiers L.-H."/>
            <person name="Turgeon B."/>
            <person name="Goodwin S."/>
            <person name="Spatafora J."/>
            <person name="Crous P."/>
            <person name="Grigoriev I."/>
        </authorList>
    </citation>
    <scope>NUCLEOTIDE SEQUENCE</scope>
    <source>
        <strain evidence="2">CBS 109.77</strain>
    </source>
</reference>
<evidence type="ECO:0000313" key="3">
    <source>
        <dbReference type="Proteomes" id="UP000799757"/>
    </source>
</evidence>
<feature type="compositionally biased region" description="Polar residues" evidence="1">
    <location>
        <begin position="145"/>
        <end position="154"/>
    </location>
</feature>
<accession>A0A6A6XX21</accession>
<dbReference type="Proteomes" id="UP000799757">
    <property type="component" value="Unassembled WGS sequence"/>
</dbReference>
<feature type="region of interest" description="Disordered" evidence="1">
    <location>
        <begin position="474"/>
        <end position="501"/>
    </location>
</feature>
<dbReference type="AlphaFoldDB" id="A0A6A6XX21"/>
<evidence type="ECO:0000313" key="2">
    <source>
        <dbReference type="EMBL" id="KAF2800304.1"/>
    </source>
</evidence>
<gene>
    <name evidence="2" type="ORF">K505DRAFT_355866</name>
</gene>
<keyword evidence="3" id="KW-1185">Reference proteome</keyword>